<dbReference type="Pfam" id="PF01420">
    <property type="entry name" value="Methylase_S"/>
    <property type="match status" value="1"/>
</dbReference>
<sequence length="139" mass="16193">MLNDIGNSAVAIEDMEGVVYSYHIMRLRLNIPNIITSMFVSYMLGSKIVQEQINKNAKGITRYGLIKTQWEKLEIPIPCPDNQVKSLEIQKEIVQILDTFIEHTTKLAKELTKENNAREKQYEYYRNLLLTFPKNKIES</sequence>
<evidence type="ECO:0000313" key="5">
    <source>
        <dbReference type="EMBL" id="MPN34893.1"/>
    </source>
</evidence>
<keyword evidence="3" id="KW-0238">DNA-binding</keyword>
<evidence type="ECO:0000256" key="1">
    <source>
        <dbReference type="ARBA" id="ARBA00010923"/>
    </source>
</evidence>
<dbReference type="AlphaFoldDB" id="A0A645HGT6"/>
<keyword evidence="2" id="KW-0680">Restriction system</keyword>
<dbReference type="GO" id="GO:0009307">
    <property type="term" value="P:DNA restriction-modification system"/>
    <property type="evidence" value="ECO:0007669"/>
    <property type="project" value="UniProtKB-KW"/>
</dbReference>
<dbReference type="InterPro" id="IPR000055">
    <property type="entry name" value="Restrct_endonuc_typeI_TRD"/>
</dbReference>
<comment type="similarity">
    <text evidence="1">Belongs to the type-I restriction system S methylase family.</text>
</comment>
<name>A0A645HGT6_9ZZZZ</name>
<organism evidence="5">
    <name type="scientific">bioreactor metagenome</name>
    <dbReference type="NCBI Taxonomy" id="1076179"/>
    <lineage>
        <taxon>unclassified sequences</taxon>
        <taxon>metagenomes</taxon>
        <taxon>ecological metagenomes</taxon>
    </lineage>
</organism>
<accession>A0A645HGT6</accession>
<evidence type="ECO:0000256" key="2">
    <source>
        <dbReference type="ARBA" id="ARBA00022747"/>
    </source>
</evidence>
<dbReference type="PANTHER" id="PTHR43140">
    <property type="entry name" value="TYPE-1 RESTRICTION ENZYME ECOKI SPECIFICITY PROTEIN"/>
    <property type="match status" value="1"/>
</dbReference>
<dbReference type="SUPFAM" id="SSF116734">
    <property type="entry name" value="DNA methylase specificity domain"/>
    <property type="match status" value="1"/>
</dbReference>
<dbReference type="PANTHER" id="PTHR43140:SF1">
    <property type="entry name" value="TYPE I RESTRICTION ENZYME ECOKI SPECIFICITY SUBUNIT"/>
    <property type="match status" value="1"/>
</dbReference>
<dbReference type="GO" id="GO:0003677">
    <property type="term" value="F:DNA binding"/>
    <property type="evidence" value="ECO:0007669"/>
    <property type="project" value="UniProtKB-KW"/>
</dbReference>
<evidence type="ECO:0000256" key="3">
    <source>
        <dbReference type="ARBA" id="ARBA00023125"/>
    </source>
</evidence>
<reference evidence="5" key="1">
    <citation type="submission" date="2019-08" db="EMBL/GenBank/DDBJ databases">
        <authorList>
            <person name="Kucharzyk K."/>
            <person name="Murdoch R.W."/>
            <person name="Higgins S."/>
            <person name="Loffler F."/>
        </authorList>
    </citation>
    <scope>NUCLEOTIDE SEQUENCE</scope>
</reference>
<evidence type="ECO:0000259" key="4">
    <source>
        <dbReference type="Pfam" id="PF01420"/>
    </source>
</evidence>
<dbReference type="InterPro" id="IPR044946">
    <property type="entry name" value="Restrct_endonuc_typeI_TRD_sf"/>
</dbReference>
<protein>
    <recommendedName>
        <fullName evidence="4">Type I restriction modification DNA specificity domain-containing protein</fullName>
    </recommendedName>
</protein>
<dbReference type="InterPro" id="IPR051212">
    <property type="entry name" value="Type-I_RE_S_subunit"/>
</dbReference>
<proteinExistence type="inferred from homology"/>
<comment type="caution">
    <text evidence="5">The sequence shown here is derived from an EMBL/GenBank/DDBJ whole genome shotgun (WGS) entry which is preliminary data.</text>
</comment>
<feature type="domain" description="Type I restriction modification DNA specificity" evidence="4">
    <location>
        <begin position="9"/>
        <end position="113"/>
    </location>
</feature>
<dbReference type="Gene3D" id="3.90.220.20">
    <property type="entry name" value="DNA methylase specificity domains"/>
    <property type="match status" value="1"/>
</dbReference>
<gene>
    <name evidence="5" type="ORF">SDC9_182387</name>
</gene>
<dbReference type="EMBL" id="VSSQ01088172">
    <property type="protein sequence ID" value="MPN34893.1"/>
    <property type="molecule type" value="Genomic_DNA"/>
</dbReference>